<accession>A0A4Y2CRS0</accession>
<dbReference type="EMBL" id="BGPR01000227">
    <property type="protein sequence ID" value="GBM06368.1"/>
    <property type="molecule type" value="Genomic_DNA"/>
</dbReference>
<keyword evidence="2" id="KW-1185">Reference proteome</keyword>
<name>A0A4Y2CRS0_ARAVE</name>
<dbReference type="Proteomes" id="UP000499080">
    <property type="component" value="Unassembled WGS sequence"/>
</dbReference>
<sequence>MVKLDRSKITENRPKDKLMLDTLNEMKLAAKVSSTLELLPEPKAHIMCVKDTWPTNRDLNFIATFIHLNLRSRIVRLPEQCDRKVMLMFKGQLMIVRPVSAVCYEIKSEESQKKLVKSFADIIVHTMTIA</sequence>
<protein>
    <submittedName>
        <fullName evidence="1">Uncharacterized protein</fullName>
    </submittedName>
</protein>
<comment type="caution">
    <text evidence="1">The sequence shown here is derived from an EMBL/GenBank/DDBJ whole genome shotgun (WGS) entry which is preliminary data.</text>
</comment>
<dbReference type="AlphaFoldDB" id="A0A4Y2CRS0"/>
<evidence type="ECO:0000313" key="2">
    <source>
        <dbReference type="Proteomes" id="UP000499080"/>
    </source>
</evidence>
<proteinExistence type="predicted"/>
<organism evidence="1 2">
    <name type="scientific">Araneus ventricosus</name>
    <name type="common">Orbweaver spider</name>
    <name type="synonym">Epeira ventricosa</name>
    <dbReference type="NCBI Taxonomy" id="182803"/>
    <lineage>
        <taxon>Eukaryota</taxon>
        <taxon>Metazoa</taxon>
        <taxon>Ecdysozoa</taxon>
        <taxon>Arthropoda</taxon>
        <taxon>Chelicerata</taxon>
        <taxon>Arachnida</taxon>
        <taxon>Araneae</taxon>
        <taxon>Araneomorphae</taxon>
        <taxon>Entelegynae</taxon>
        <taxon>Araneoidea</taxon>
        <taxon>Araneidae</taxon>
        <taxon>Araneus</taxon>
    </lineage>
</organism>
<reference evidence="1 2" key="1">
    <citation type="journal article" date="2019" name="Sci. Rep.">
        <title>Orb-weaving spider Araneus ventricosus genome elucidates the spidroin gene catalogue.</title>
        <authorList>
            <person name="Kono N."/>
            <person name="Nakamura H."/>
            <person name="Ohtoshi R."/>
            <person name="Moran D.A.P."/>
            <person name="Shinohara A."/>
            <person name="Yoshida Y."/>
            <person name="Fujiwara M."/>
            <person name="Mori M."/>
            <person name="Tomita M."/>
            <person name="Arakawa K."/>
        </authorList>
    </citation>
    <scope>NUCLEOTIDE SEQUENCE [LARGE SCALE GENOMIC DNA]</scope>
</reference>
<gene>
    <name evidence="1" type="ORF">AVEN_121401_1</name>
</gene>
<evidence type="ECO:0000313" key="1">
    <source>
        <dbReference type="EMBL" id="GBM06368.1"/>
    </source>
</evidence>